<accession>A0ACA9NH71</accession>
<dbReference type="Proteomes" id="UP000789920">
    <property type="component" value="Unassembled WGS sequence"/>
</dbReference>
<proteinExistence type="predicted"/>
<keyword evidence="2" id="KW-1185">Reference proteome</keyword>
<reference evidence="1" key="1">
    <citation type="submission" date="2021-06" db="EMBL/GenBank/DDBJ databases">
        <authorList>
            <person name="Kallberg Y."/>
            <person name="Tangrot J."/>
            <person name="Rosling A."/>
        </authorList>
    </citation>
    <scope>NUCLEOTIDE SEQUENCE</scope>
    <source>
        <strain evidence="1">MA461A</strain>
    </source>
</reference>
<comment type="caution">
    <text evidence="1">The sequence shown here is derived from an EMBL/GenBank/DDBJ whole genome shotgun (WGS) entry which is preliminary data.</text>
</comment>
<organism evidence="1 2">
    <name type="scientific">Racocetra persica</name>
    <dbReference type="NCBI Taxonomy" id="160502"/>
    <lineage>
        <taxon>Eukaryota</taxon>
        <taxon>Fungi</taxon>
        <taxon>Fungi incertae sedis</taxon>
        <taxon>Mucoromycota</taxon>
        <taxon>Glomeromycotina</taxon>
        <taxon>Glomeromycetes</taxon>
        <taxon>Diversisporales</taxon>
        <taxon>Gigasporaceae</taxon>
        <taxon>Racocetra</taxon>
    </lineage>
</organism>
<evidence type="ECO:0000313" key="1">
    <source>
        <dbReference type="EMBL" id="CAG8644013.1"/>
    </source>
</evidence>
<name>A0ACA9NH71_9GLOM</name>
<feature type="non-terminal residue" evidence="1">
    <location>
        <position position="630"/>
    </location>
</feature>
<evidence type="ECO:0000313" key="2">
    <source>
        <dbReference type="Proteomes" id="UP000789920"/>
    </source>
</evidence>
<protein>
    <submittedName>
        <fullName evidence="1">924_t:CDS:1</fullName>
    </submittedName>
</protein>
<sequence>MSLSKPSTNIMRTHSFQNESDYDPENHSIFSPYLIPFRSGNSFHTPVNFVRSNTETITDQINNTRIQHTAFYTEAGLVRPVNLSNNRSFIHHQTNYAPITAGENLQITNPSRSGILDERKFMYRCTNIENLSNNDERNRTRLNGNDQRVDIYPKPSLPEQSIFNHNKEIRKKSPSRKTRSSSDPPLKSIRHSRSDINLSSHDSRSNTIQHPTPVRSLTMVKSNQKLEQLNINTSQSTWDPTLDKSVSCDYQFDKDLNSPKFNLNSSTNSNSPTLNDSSQASMQDPQNFLPHKSNYSRYSDLKPHPDFLTFSTSENNSYDRISNYSTTNGYDNRSNRGEPDHNIHNIDNDVSKQQNRLILLTPIKKKKFGIFKRSKKTLPAYLKAITALEEMQFNDAINLFTLVLEKYPQSYSVRCDRAYASYQIEDWDRAMDDLNHAIAKKPKKSHQSNATTASTLSHRGEIYRIMGRNDLALVDLNASLQFDENILSLERRGNVYMALGRDSDAMDDFERILQFNSQHFLAHKNIATLLLKSKLYEKALKHLDLALQLKSDDLFLLKTRGTIYQKIGHYNDAINDYSFALCIYPNSVDLFKNRGECYRLIQDFDKSIKDFTRVLELDPKNVFALTRRGE</sequence>
<dbReference type="EMBL" id="CAJVQC010013015">
    <property type="protein sequence ID" value="CAG8644013.1"/>
    <property type="molecule type" value="Genomic_DNA"/>
</dbReference>
<gene>
    <name evidence="1" type="ORF">RPERSI_LOCUS7595</name>
</gene>